<feature type="compositionally biased region" description="Polar residues" evidence="1">
    <location>
        <begin position="347"/>
        <end position="359"/>
    </location>
</feature>
<sequence>MRKKLERSGGPGLDDPPYYRDFRGELKGFPPVVHRILLKYGFDQTSAPPKEANGSKRVKKLLPKAKHLEEDEHGEISSDAGRMNEEGGVDADESDGEGCGAELGSDEETEEEIDDEGTDRLMQLYEACHIAPLGLTVALSTRFIEVYRFPEPLRAIRLSHLFQGAQCLSPRAKTTGRSKEKRDAQRSLPKARISKDDAVQMVVSAGAKESLPSPLCIEGEVAVLGKEEYPTQEPQRVTAAATASGKAESTEIFFCYLATSSAADKWQGLLYSGARRRGHGTDTKERVAVGVRRREAGGGRSEERGVRSEARGRRQEAGGRRQEAGATTYGWSFGKAEDVSAKRASKRQSNAAGAQTRSAASKYFATKM</sequence>
<feature type="region of interest" description="Disordered" evidence="1">
    <location>
        <begin position="169"/>
        <end position="189"/>
    </location>
</feature>
<accession>A0A4P9WN87</accession>
<reference evidence="3" key="1">
    <citation type="journal article" date="2018" name="Nat. Microbiol.">
        <title>Leveraging single-cell genomics to expand the fungal tree of life.</title>
        <authorList>
            <person name="Ahrendt S.R."/>
            <person name="Quandt C.A."/>
            <person name="Ciobanu D."/>
            <person name="Clum A."/>
            <person name="Salamov A."/>
            <person name="Andreopoulos B."/>
            <person name="Cheng J.F."/>
            <person name="Woyke T."/>
            <person name="Pelin A."/>
            <person name="Henrissat B."/>
            <person name="Reynolds N.K."/>
            <person name="Benny G.L."/>
            <person name="Smith M.E."/>
            <person name="James T.Y."/>
            <person name="Grigoriev I.V."/>
        </authorList>
    </citation>
    <scope>NUCLEOTIDE SEQUENCE [LARGE SCALE GENOMIC DNA]</scope>
</reference>
<feature type="region of interest" description="Disordered" evidence="1">
    <location>
        <begin position="1"/>
        <end position="24"/>
    </location>
</feature>
<protein>
    <submittedName>
        <fullName evidence="2">Uncharacterized protein</fullName>
    </submittedName>
</protein>
<proteinExistence type="predicted"/>
<feature type="region of interest" description="Disordered" evidence="1">
    <location>
        <begin position="43"/>
        <end position="112"/>
    </location>
</feature>
<feature type="region of interest" description="Disordered" evidence="1">
    <location>
        <begin position="341"/>
        <end position="368"/>
    </location>
</feature>
<name>A0A4P9WN87_9FUNG</name>
<evidence type="ECO:0000313" key="3">
    <source>
        <dbReference type="Proteomes" id="UP000269721"/>
    </source>
</evidence>
<dbReference type="AlphaFoldDB" id="A0A4P9WN87"/>
<feature type="region of interest" description="Disordered" evidence="1">
    <location>
        <begin position="290"/>
        <end position="329"/>
    </location>
</feature>
<feature type="compositionally biased region" description="Basic residues" evidence="1">
    <location>
        <begin position="56"/>
        <end position="65"/>
    </location>
</feature>
<feature type="compositionally biased region" description="Basic and acidic residues" evidence="1">
    <location>
        <begin position="290"/>
        <end position="323"/>
    </location>
</feature>
<dbReference type="Proteomes" id="UP000269721">
    <property type="component" value="Unassembled WGS sequence"/>
</dbReference>
<feature type="compositionally biased region" description="Basic and acidic residues" evidence="1">
    <location>
        <begin position="66"/>
        <end position="76"/>
    </location>
</feature>
<gene>
    <name evidence="2" type="ORF">BDK51DRAFT_27819</name>
</gene>
<evidence type="ECO:0000313" key="2">
    <source>
        <dbReference type="EMBL" id="RKO94559.1"/>
    </source>
</evidence>
<evidence type="ECO:0000256" key="1">
    <source>
        <dbReference type="SAM" id="MobiDB-lite"/>
    </source>
</evidence>
<feature type="compositionally biased region" description="Acidic residues" evidence="1">
    <location>
        <begin position="87"/>
        <end position="96"/>
    </location>
</feature>
<dbReference type="EMBL" id="KZ993865">
    <property type="protein sequence ID" value="RKO94559.1"/>
    <property type="molecule type" value="Genomic_DNA"/>
</dbReference>
<keyword evidence="3" id="KW-1185">Reference proteome</keyword>
<organism evidence="2 3">
    <name type="scientific">Blyttiomyces helicus</name>
    <dbReference type="NCBI Taxonomy" id="388810"/>
    <lineage>
        <taxon>Eukaryota</taxon>
        <taxon>Fungi</taxon>
        <taxon>Fungi incertae sedis</taxon>
        <taxon>Chytridiomycota</taxon>
        <taxon>Chytridiomycota incertae sedis</taxon>
        <taxon>Chytridiomycetes</taxon>
        <taxon>Chytridiomycetes incertae sedis</taxon>
        <taxon>Blyttiomyces</taxon>
    </lineage>
</organism>